<feature type="region of interest" description="Disordered" evidence="1">
    <location>
        <begin position="284"/>
        <end position="318"/>
    </location>
</feature>
<name>A0ABM5L6J1_DIAVI</name>
<accession>A0ABM5L6J1</accession>
<feature type="compositionally biased region" description="Acidic residues" evidence="1">
    <location>
        <begin position="284"/>
        <end position="301"/>
    </location>
</feature>
<dbReference type="RefSeq" id="XP_050518052.1">
    <property type="nucleotide sequence ID" value="XM_050662095.1"/>
</dbReference>
<dbReference type="Proteomes" id="UP001652700">
    <property type="component" value="Unplaced"/>
</dbReference>
<reference evidence="2" key="1">
    <citation type="submission" date="2025-05" db="UniProtKB">
        <authorList>
            <consortium name="EnsemblMetazoa"/>
        </authorList>
    </citation>
    <scope>IDENTIFICATION</scope>
</reference>
<dbReference type="PANTHER" id="PTHR33480">
    <property type="entry name" value="SET DOMAIN-CONTAINING PROTEIN-RELATED"/>
    <property type="match status" value="1"/>
</dbReference>
<evidence type="ECO:0000256" key="1">
    <source>
        <dbReference type="SAM" id="MobiDB-lite"/>
    </source>
</evidence>
<protein>
    <submittedName>
        <fullName evidence="2">Uncharacterized protein</fullName>
    </submittedName>
</protein>
<evidence type="ECO:0000313" key="3">
    <source>
        <dbReference type="Proteomes" id="UP001652700"/>
    </source>
</evidence>
<dbReference type="EnsemblMetazoa" id="XM_050662095.1">
    <property type="protein sequence ID" value="XP_050518052.1"/>
    <property type="gene ID" value="LOC126892537"/>
</dbReference>
<evidence type="ECO:0000313" key="2">
    <source>
        <dbReference type="EnsemblMetazoa" id="XP_050518052.1"/>
    </source>
</evidence>
<keyword evidence="3" id="KW-1185">Reference proteome</keyword>
<organism evidence="2 3">
    <name type="scientific">Diabrotica virgifera virgifera</name>
    <name type="common">western corn rootworm</name>
    <dbReference type="NCBI Taxonomy" id="50390"/>
    <lineage>
        <taxon>Eukaryota</taxon>
        <taxon>Metazoa</taxon>
        <taxon>Ecdysozoa</taxon>
        <taxon>Arthropoda</taxon>
        <taxon>Hexapoda</taxon>
        <taxon>Insecta</taxon>
        <taxon>Pterygota</taxon>
        <taxon>Neoptera</taxon>
        <taxon>Endopterygota</taxon>
        <taxon>Coleoptera</taxon>
        <taxon>Polyphaga</taxon>
        <taxon>Cucujiformia</taxon>
        <taxon>Chrysomeloidea</taxon>
        <taxon>Chrysomelidae</taxon>
        <taxon>Galerucinae</taxon>
        <taxon>Diabroticina</taxon>
        <taxon>Diabroticites</taxon>
        <taxon>Diabrotica</taxon>
    </lineage>
</organism>
<proteinExistence type="predicted"/>
<dbReference type="GeneID" id="126892537"/>
<sequence>MQLMKLEWNVRISSGAVATLNKRKMSAAQLLPITNDLLKLNKYIDTYILSAKEEIESEERNHKSWVRVATLVLSRIILFNKRRSGDAARIKMSDYINRPRWEDQSTDDIKESLTPIERKLADTLTVVEVEGKRGRKVPVILTPIIKESIDLLIRHRYQCNISSQNKYIFARSNPSLSHLRGHDCLNKTCEEVQLENASLISGTKLRKYVATVCQLFNMSENEYDWLARHLGHDIRVHREFYRLHESAVELTKVSRLLIAVDKGEASRFAGKRIEDISIEDLPYLEDEADNIEPESEDENIEIDPNNVAGVPEEQTTKR</sequence>